<evidence type="ECO:0000313" key="1">
    <source>
        <dbReference type="EMBL" id="VDS04997.1"/>
    </source>
</evidence>
<keyword evidence="2" id="KW-1185">Reference proteome</keyword>
<dbReference type="OrthoDB" id="4947588at2"/>
<gene>
    <name evidence="1" type="ORF">DEVEQU_02138</name>
</gene>
<name>A0A3S4ELW5_9HYPH</name>
<accession>A0A3S4ELW5</accession>
<dbReference type="EMBL" id="UZWD01000025">
    <property type="protein sequence ID" value="VDS04997.1"/>
    <property type="molecule type" value="Genomic_DNA"/>
</dbReference>
<dbReference type="Proteomes" id="UP000268844">
    <property type="component" value="Unassembled WGS sequence"/>
</dbReference>
<sequence>MHAIPENIREGMKVYDSAMHAIGTVESFRATDEAPDHPDVDAAGVSPVLEENPRTLPNLIADVFRPDDELPTEMKERALREGFVVLDADGFLASDRYIFPEHIDRVEGDSLVLSVRKDDLLKV</sequence>
<organism evidence="1 2">
    <name type="scientific">Devosia equisanguinis</name>
    <dbReference type="NCBI Taxonomy" id="2490941"/>
    <lineage>
        <taxon>Bacteria</taxon>
        <taxon>Pseudomonadati</taxon>
        <taxon>Pseudomonadota</taxon>
        <taxon>Alphaproteobacteria</taxon>
        <taxon>Hyphomicrobiales</taxon>
        <taxon>Devosiaceae</taxon>
        <taxon>Devosia</taxon>
    </lineage>
</organism>
<reference evidence="1 2" key="1">
    <citation type="submission" date="2018-12" db="EMBL/GenBank/DDBJ databases">
        <authorList>
            <person name="Criscuolo A."/>
        </authorList>
    </citation>
    <scope>NUCLEOTIDE SEQUENCE [LARGE SCALE GENOMIC DNA]</scope>
    <source>
        <strain evidence="1">ACIP1116281</strain>
    </source>
</reference>
<evidence type="ECO:0000313" key="2">
    <source>
        <dbReference type="Proteomes" id="UP000268844"/>
    </source>
</evidence>
<dbReference type="AlphaFoldDB" id="A0A3S4ELW5"/>
<protein>
    <submittedName>
        <fullName evidence="1">Uncharacterized protein</fullName>
    </submittedName>
</protein>
<proteinExistence type="predicted"/>
<dbReference type="RefSeq" id="WP_126150530.1">
    <property type="nucleotide sequence ID" value="NZ_JBHTMH010000004.1"/>
</dbReference>